<evidence type="ECO:0000256" key="1">
    <source>
        <dbReference type="SAM" id="Phobius"/>
    </source>
</evidence>
<reference evidence="2 3" key="1">
    <citation type="journal article" date="2015" name="Genome Announc.">
        <title>Complete Genome Sequence of 'Candidatus Liberibacter africanus,' a Bacterium Associated with Citrus Huanglongbing.</title>
        <authorList>
            <person name="Lin H."/>
            <person name="Pietersen G."/>
            <person name="Han C."/>
            <person name="Read D.A."/>
            <person name="Lou B."/>
            <person name="Gupta G."/>
            <person name="Civerolo E.L."/>
        </authorList>
    </citation>
    <scope>NUCLEOTIDE SEQUENCE [LARGE SCALE GENOMIC DNA]</scope>
    <source>
        <strain evidence="2 3">PTSAPSY</strain>
    </source>
</reference>
<keyword evidence="3" id="KW-1185">Reference proteome</keyword>
<dbReference type="GO" id="GO:0016740">
    <property type="term" value="F:transferase activity"/>
    <property type="evidence" value="ECO:0007669"/>
    <property type="project" value="UniProtKB-KW"/>
</dbReference>
<evidence type="ECO:0000313" key="3">
    <source>
        <dbReference type="Proteomes" id="UP000035503"/>
    </source>
</evidence>
<dbReference type="OrthoDB" id="9782418at2"/>
<name>A0A0G3I5J5_LIBAF</name>
<accession>A0A0G3I5J5</accession>
<keyword evidence="1" id="KW-0812">Transmembrane</keyword>
<keyword evidence="1" id="KW-0472">Membrane</keyword>
<dbReference type="RefSeq" id="WP_047263831.1">
    <property type="nucleotide sequence ID" value="NZ_CP004021.1"/>
</dbReference>
<dbReference type="EMBL" id="CP004021">
    <property type="protein sequence ID" value="AKK19738.1"/>
    <property type="molecule type" value="Genomic_DNA"/>
</dbReference>
<dbReference type="STRING" id="1277257.G293_00440"/>
<protein>
    <submittedName>
        <fullName evidence="2">Prenyltransferase</fullName>
    </submittedName>
</protein>
<organism evidence="2 3">
    <name type="scientific">Candidatus Liberibacter africanus PTSAPSY</name>
    <dbReference type="NCBI Taxonomy" id="1277257"/>
    <lineage>
        <taxon>Bacteria</taxon>
        <taxon>Pseudomonadati</taxon>
        <taxon>Pseudomonadota</taxon>
        <taxon>Alphaproteobacteria</taxon>
        <taxon>Hyphomicrobiales</taxon>
        <taxon>Rhizobiaceae</taxon>
        <taxon>Liberibacter</taxon>
    </lineage>
</organism>
<dbReference type="AlphaFoldDB" id="A0A0G3I5J5"/>
<evidence type="ECO:0000313" key="2">
    <source>
        <dbReference type="EMBL" id="AKK19738.1"/>
    </source>
</evidence>
<keyword evidence="2" id="KW-0808">Transferase</keyword>
<proteinExistence type="predicted"/>
<gene>
    <name evidence="2" type="ORF">G293_00440</name>
</gene>
<dbReference type="Proteomes" id="UP000035503">
    <property type="component" value="Chromosome"/>
</dbReference>
<sequence length="60" mass="7022">MFKSFKSFKSFRNYAMSSAIAPYVHLARWHFPTGWHLVILPVLWFTALAFYPLMRAGILS</sequence>
<feature type="transmembrane region" description="Helical" evidence="1">
    <location>
        <begin position="35"/>
        <end position="54"/>
    </location>
</feature>
<dbReference type="KEGG" id="lau:G293_00440"/>
<dbReference type="PATRIC" id="fig|1277257.4.peg.99"/>
<keyword evidence="1" id="KW-1133">Transmembrane helix</keyword>